<proteinExistence type="predicted"/>
<reference evidence="8" key="2">
    <citation type="submission" date="2021-10" db="EMBL/GenBank/DDBJ databases">
        <title>Phylogenomics reveals ancestral predisposition of the termite-cultivated fungus Termitomyces towards a domesticated lifestyle.</title>
        <authorList>
            <person name="Auxier B."/>
            <person name="Grum-Grzhimaylo A."/>
            <person name="Cardenas M.E."/>
            <person name="Lodge J.D."/>
            <person name="Laessoe T."/>
            <person name="Pedersen O."/>
            <person name="Smith M.E."/>
            <person name="Kuyper T.W."/>
            <person name="Franco-Molano E.A."/>
            <person name="Baroni T.J."/>
            <person name="Aanen D.K."/>
        </authorList>
    </citation>
    <scope>NUCLEOTIDE SEQUENCE</scope>
    <source>
        <strain evidence="8">D49</strain>
    </source>
</reference>
<dbReference type="Pfam" id="PF00856">
    <property type="entry name" value="SET"/>
    <property type="match status" value="1"/>
</dbReference>
<dbReference type="InterPro" id="IPR046341">
    <property type="entry name" value="SET_dom_sf"/>
</dbReference>
<dbReference type="OrthoDB" id="438641at2759"/>
<dbReference type="GO" id="GO:0045814">
    <property type="term" value="P:negative regulation of gene expression, epigenetic"/>
    <property type="evidence" value="ECO:0007669"/>
    <property type="project" value="TreeGrafter"/>
</dbReference>
<dbReference type="SMART" id="SM00317">
    <property type="entry name" value="SET"/>
    <property type="match status" value="1"/>
</dbReference>
<name>A0A9P7KNX3_9AGAR</name>
<gene>
    <name evidence="8" type="ORF">H0H81_009283</name>
</gene>
<evidence type="ECO:0000256" key="1">
    <source>
        <dbReference type="ARBA" id="ARBA00022603"/>
    </source>
</evidence>
<evidence type="ECO:0000256" key="5">
    <source>
        <dbReference type="ARBA" id="ARBA00044528"/>
    </source>
</evidence>
<evidence type="ECO:0000259" key="7">
    <source>
        <dbReference type="PROSITE" id="PS50280"/>
    </source>
</evidence>
<dbReference type="AlphaFoldDB" id="A0A9P7KNX3"/>
<dbReference type="Gene3D" id="1.10.220.160">
    <property type="match status" value="1"/>
</dbReference>
<dbReference type="GO" id="GO:0032259">
    <property type="term" value="P:methylation"/>
    <property type="evidence" value="ECO:0007669"/>
    <property type="project" value="UniProtKB-KW"/>
</dbReference>
<dbReference type="PROSITE" id="PS50280">
    <property type="entry name" value="SET"/>
    <property type="match status" value="1"/>
</dbReference>
<feature type="domain" description="SET" evidence="7">
    <location>
        <begin position="90"/>
        <end position="377"/>
    </location>
</feature>
<dbReference type="CDD" id="cd20071">
    <property type="entry name" value="SET_SMYD"/>
    <property type="match status" value="1"/>
</dbReference>
<comment type="catalytic activity">
    <reaction evidence="6">
        <text>L-lysyl-[histone] + S-adenosyl-L-methionine = N(6)-methyl-L-lysyl-[histone] + S-adenosyl-L-homocysteine + H(+)</text>
        <dbReference type="Rhea" id="RHEA:10024"/>
        <dbReference type="Rhea" id="RHEA-COMP:9845"/>
        <dbReference type="Rhea" id="RHEA-COMP:9846"/>
        <dbReference type="ChEBI" id="CHEBI:15378"/>
        <dbReference type="ChEBI" id="CHEBI:29969"/>
        <dbReference type="ChEBI" id="CHEBI:57856"/>
        <dbReference type="ChEBI" id="CHEBI:59789"/>
        <dbReference type="ChEBI" id="CHEBI:61929"/>
    </reaction>
    <physiologicalReaction direction="left-to-right" evidence="6">
        <dbReference type="Rhea" id="RHEA:10025"/>
    </physiologicalReaction>
</comment>
<dbReference type="SUPFAM" id="SSF82199">
    <property type="entry name" value="SET domain"/>
    <property type="match status" value="1"/>
</dbReference>
<keyword evidence="2" id="KW-0808">Transferase</keyword>
<dbReference type="Proteomes" id="UP000717328">
    <property type="component" value="Unassembled WGS sequence"/>
</dbReference>
<keyword evidence="9" id="KW-1185">Reference proteome</keyword>
<comment type="caution">
    <text evidence="8">The sequence shown here is derived from an EMBL/GenBank/DDBJ whole genome shotgun (WGS) entry which is preliminary data.</text>
</comment>
<protein>
    <recommendedName>
        <fullName evidence="5">Histone-lysine N-methyltransferase SET5</fullName>
    </recommendedName>
    <alternativeName>
        <fullName evidence="4">SET domain-containing protein 5</fullName>
    </alternativeName>
</protein>
<dbReference type="Gene3D" id="6.10.140.2220">
    <property type="match status" value="1"/>
</dbReference>
<accession>A0A9P7KNX3</accession>
<dbReference type="InterPro" id="IPR001214">
    <property type="entry name" value="SET_dom"/>
</dbReference>
<dbReference type="GO" id="GO:0042799">
    <property type="term" value="F:histone H4K20 methyltransferase activity"/>
    <property type="evidence" value="ECO:0007669"/>
    <property type="project" value="TreeGrafter"/>
</dbReference>
<dbReference type="EMBL" id="JABCKI010000027">
    <property type="protein sequence ID" value="KAG5653926.1"/>
    <property type="molecule type" value="Genomic_DNA"/>
</dbReference>
<evidence type="ECO:0000256" key="4">
    <source>
        <dbReference type="ARBA" id="ARBA00042380"/>
    </source>
</evidence>
<organism evidence="8 9">
    <name type="scientific">Sphagnurus paluster</name>
    <dbReference type="NCBI Taxonomy" id="117069"/>
    <lineage>
        <taxon>Eukaryota</taxon>
        <taxon>Fungi</taxon>
        <taxon>Dikarya</taxon>
        <taxon>Basidiomycota</taxon>
        <taxon>Agaricomycotina</taxon>
        <taxon>Agaricomycetes</taxon>
        <taxon>Agaricomycetidae</taxon>
        <taxon>Agaricales</taxon>
        <taxon>Tricholomatineae</taxon>
        <taxon>Lyophyllaceae</taxon>
        <taxon>Sphagnurus</taxon>
    </lineage>
</organism>
<dbReference type="PANTHER" id="PTHR46402:SF2">
    <property type="entry name" value="HISTONE-LYSINE N-TRIMETHYLTRANSFERASE SMYD5"/>
    <property type="match status" value="1"/>
</dbReference>
<evidence type="ECO:0000256" key="6">
    <source>
        <dbReference type="ARBA" id="ARBA00048619"/>
    </source>
</evidence>
<evidence type="ECO:0000313" key="9">
    <source>
        <dbReference type="Proteomes" id="UP000717328"/>
    </source>
</evidence>
<dbReference type="Gene3D" id="2.170.270.10">
    <property type="entry name" value="SET domain"/>
    <property type="match status" value="1"/>
</dbReference>
<evidence type="ECO:0000256" key="2">
    <source>
        <dbReference type="ARBA" id="ARBA00022679"/>
    </source>
</evidence>
<reference evidence="8" key="1">
    <citation type="submission" date="2021-02" db="EMBL/GenBank/DDBJ databases">
        <authorList>
            <person name="Nieuwenhuis M."/>
            <person name="Van De Peppel L.J.J."/>
        </authorList>
    </citation>
    <scope>NUCLEOTIDE SEQUENCE</scope>
    <source>
        <strain evidence="8">D49</strain>
    </source>
</reference>
<keyword evidence="3" id="KW-0949">S-adenosyl-L-methionine</keyword>
<evidence type="ECO:0000256" key="3">
    <source>
        <dbReference type="ARBA" id="ARBA00022691"/>
    </source>
</evidence>
<sequence length="435" mass="48549">MSDTPKISPSEDELKSALVALKTRYPSLGIAKTHALLLTSYPNWVVSEKRARKVLQKEGLILDTPSPQGTDIVYPSSRVIPGLDISKWTTKVAVKYFDKRKGKGLVATQEIADGETIWKEDPFILAPEWNLFDMQASSDACGFCSTPLERSSPLTLPCAASSSSTQHCPYRFCNRLCLSRSAKNHPLLCSAQNPGCAPLLKMIKDTQWMALHALAQCTSRVLLAGQRSTEEEEKDWKTVTGFAELGLEERFKYNFNQSGMSEPDRTSWKKAHNAFLHAFRTPKTSAEQKSLAKILKKPLNPAIENALFEYDGFLRGLGRMSLNLEAHGGLYTLHSHLNHSCTPNVSVRHNDRTSLSRIVMISRRAILPGEELVVTYVNPELNVRRRRQELQAWGFGECNCVRCLQEAKNLKPEDEDDEAAMDDLAAELKAGLGVM</sequence>
<keyword evidence="1" id="KW-0489">Methyltransferase</keyword>
<dbReference type="PANTHER" id="PTHR46402">
    <property type="entry name" value="SET AND MYND DOMAIN-CONTAINING PROTEIN 5"/>
    <property type="match status" value="1"/>
</dbReference>
<evidence type="ECO:0000313" key="8">
    <source>
        <dbReference type="EMBL" id="KAG5653926.1"/>
    </source>
</evidence>